<reference evidence="1 2" key="2">
    <citation type="journal article" date="2023" name="ChemBioChem">
        <title>Acyltransferase Domain Exchange between Two Independent Type I Polyketide Synthases in the Same Producer Strain of Macrolide Antibiotics.</title>
        <authorList>
            <person name="Kudo F."/>
            <person name="Kishikawa K."/>
            <person name="Tsuboi K."/>
            <person name="Kido T."/>
            <person name="Usui T."/>
            <person name="Hashimoto J."/>
            <person name="Shin-Ya K."/>
            <person name="Miyanaga A."/>
            <person name="Eguchi T."/>
        </authorList>
    </citation>
    <scope>NUCLEOTIDE SEQUENCE [LARGE SCALE GENOMIC DNA]</scope>
    <source>
        <strain evidence="1 2">A-8890</strain>
    </source>
</reference>
<gene>
    <name evidence="1" type="ORF">SGFS_004260</name>
</gene>
<keyword evidence="2" id="KW-1185">Reference proteome</keyword>
<evidence type="ECO:0000313" key="2">
    <source>
        <dbReference type="Proteomes" id="UP001321542"/>
    </source>
</evidence>
<accession>A0ABM7F0D0</accession>
<protein>
    <submittedName>
        <fullName evidence="1">Uncharacterized protein</fullName>
    </submittedName>
</protein>
<organism evidence="1 2">
    <name type="scientific">Streptomyces graminofaciens</name>
    <dbReference type="NCBI Taxonomy" id="68212"/>
    <lineage>
        <taxon>Bacteria</taxon>
        <taxon>Bacillati</taxon>
        <taxon>Actinomycetota</taxon>
        <taxon>Actinomycetes</taxon>
        <taxon>Kitasatosporales</taxon>
        <taxon>Streptomycetaceae</taxon>
        <taxon>Streptomyces</taxon>
    </lineage>
</organism>
<dbReference type="Proteomes" id="UP001321542">
    <property type="component" value="Chromosome"/>
</dbReference>
<evidence type="ECO:0000313" key="1">
    <source>
        <dbReference type="EMBL" id="BBC29135.1"/>
    </source>
</evidence>
<sequence length="63" mass="6962">MKGVRSGQGVYELTRAPDGRATWLYGPEIVRGTCYIVWRHIGTQVAAKLNGTLGRPRYAARDA</sequence>
<dbReference type="EMBL" id="AP018448">
    <property type="protein sequence ID" value="BBC29135.1"/>
    <property type="molecule type" value="Genomic_DNA"/>
</dbReference>
<proteinExistence type="predicted"/>
<name>A0ABM7F0D0_9ACTN</name>
<dbReference type="RefSeq" id="WP_286247107.1">
    <property type="nucleotide sequence ID" value="NZ_AP018448.1"/>
</dbReference>
<reference evidence="1 2" key="1">
    <citation type="journal article" date="2010" name="ChemBioChem">
        <title>Cloning and characterization of the biosynthetic gene cluster of 16-membered macrolide antibiotic FD-891: involvement of a dual functional cytochrome P450 monooxygenase catalyzing epoxidation and hydroxylation.</title>
        <authorList>
            <person name="Kudo F."/>
            <person name="Motegi A."/>
            <person name="Mizoue K."/>
            <person name="Eguchi T."/>
        </authorList>
    </citation>
    <scope>NUCLEOTIDE SEQUENCE [LARGE SCALE GENOMIC DNA]</scope>
    <source>
        <strain evidence="1 2">A-8890</strain>
    </source>
</reference>